<reference evidence="2 3" key="1">
    <citation type="submission" date="2016-10" db="EMBL/GenBank/DDBJ databases">
        <authorList>
            <person name="de Groot N.N."/>
        </authorList>
    </citation>
    <scope>NUCLEOTIDE SEQUENCE [LARGE SCALE GENOMIC DNA]</scope>
    <source>
        <strain evidence="2 3">CGMCC 1.10959</strain>
    </source>
</reference>
<dbReference type="STRING" id="999627.SAMN05216236_101112"/>
<gene>
    <name evidence="2" type="ORF">SAMN05216236_101112</name>
</gene>
<sequence length="85" mass="8708">MSSTGRTTTGRIARNPQKIGTAMRPHRTALAGLASRLASTAAAHKDGLKVIAGVDAVSGHVADGASQTDGKPAIQPYIEPTLRGF</sequence>
<organism evidence="2 3">
    <name type="scientific">Sedimentitalea nanhaiensis</name>
    <dbReference type="NCBI Taxonomy" id="999627"/>
    <lineage>
        <taxon>Bacteria</taxon>
        <taxon>Pseudomonadati</taxon>
        <taxon>Pseudomonadota</taxon>
        <taxon>Alphaproteobacteria</taxon>
        <taxon>Rhodobacterales</taxon>
        <taxon>Paracoccaceae</taxon>
        <taxon>Sedimentitalea</taxon>
    </lineage>
</organism>
<evidence type="ECO:0000256" key="1">
    <source>
        <dbReference type="SAM" id="MobiDB-lite"/>
    </source>
</evidence>
<dbReference type="Proteomes" id="UP000182466">
    <property type="component" value="Unassembled WGS sequence"/>
</dbReference>
<protein>
    <submittedName>
        <fullName evidence="2">Uncharacterized protein</fullName>
    </submittedName>
</protein>
<accession>A0A1I6X7D3</accession>
<dbReference type="EMBL" id="FPAW01000001">
    <property type="protein sequence ID" value="SFT34177.1"/>
    <property type="molecule type" value="Genomic_DNA"/>
</dbReference>
<dbReference type="AlphaFoldDB" id="A0A1I6X7D3"/>
<feature type="compositionally biased region" description="Polar residues" evidence="1">
    <location>
        <begin position="1"/>
        <end position="10"/>
    </location>
</feature>
<feature type="region of interest" description="Disordered" evidence="1">
    <location>
        <begin position="1"/>
        <end position="22"/>
    </location>
</feature>
<evidence type="ECO:0000313" key="3">
    <source>
        <dbReference type="Proteomes" id="UP000182466"/>
    </source>
</evidence>
<proteinExistence type="predicted"/>
<evidence type="ECO:0000313" key="2">
    <source>
        <dbReference type="EMBL" id="SFT34177.1"/>
    </source>
</evidence>
<name>A0A1I6X7D3_9RHOB</name>
<keyword evidence="3" id="KW-1185">Reference proteome</keyword>